<protein>
    <submittedName>
        <fullName evidence="6">Sigma-54-dependent Fis family transcriptional regulator</fullName>
    </submittedName>
</protein>
<dbReference type="Pfam" id="PF00158">
    <property type="entry name" value="Sigma54_activat"/>
    <property type="match status" value="1"/>
</dbReference>
<dbReference type="SUPFAM" id="SSF52540">
    <property type="entry name" value="P-loop containing nucleoside triphosphate hydrolases"/>
    <property type="match status" value="1"/>
</dbReference>
<keyword evidence="1" id="KW-0547">Nucleotide-binding</keyword>
<dbReference type="GO" id="GO:0043565">
    <property type="term" value="F:sequence-specific DNA binding"/>
    <property type="evidence" value="ECO:0007669"/>
    <property type="project" value="InterPro"/>
</dbReference>
<dbReference type="Proteomes" id="UP001161422">
    <property type="component" value="Unassembled WGS sequence"/>
</dbReference>
<dbReference type="PANTHER" id="PTHR32071:SF120">
    <property type="entry name" value="TRANSCRIPTIONAL REGULATOR-RELATED"/>
    <property type="match status" value="1"/>
</dbReference>
<reference evidence="6" key="1">
    <citation type="journal article" date="2014" name="Int. J. Syst. Evol. Microbiol.">
        <title>Complete genome sequence of Corynebacterium casei LMG S-19264T (=DSM 44701T), isolated from a smear-ripened cheese.</title>
        <authorList>
            <consortium name="US DOE Joint Genome Institute (JGI-PGF)"/>
            <person name="Walter F."/>
            <person name="Albersmeier A."/>
            <person name="Kalinowski J."/>
            <person name="Ruckert C."/>
        </authorList>
    </citation>
    <scope>NUCLEOTIDE SEQUENCE</scope>
    <source>
        <strain evidence="6">NBRC 101628</strain>
    </source>
</reference>
<dbReference type="PANTHER" id="PTHR32071">
    <property type="entry name" value="TRANSCRIPTIONAL REGULATORY PROTEIN"/>
    <property type="match status" value="1"/>
</dbReference>
<reference evidence="6" key="2">
    <citation type="submission" date="2023-01" db="EMBL/GenBank/DDBJ databases">
        <title>Draft genome sequence of Paraferrimonas sedimenticola strain NBRC 101628.</title>
        <authorList>
            <person name="Sun Q."/>
            <person name="Mori K."/>
        </authorList>
    </citation>
    <scope>NUCLEOTIDE SEQUENCE</scope>
    <source>
        <strain evidence="6">NBRC 101628</strain>
    </source>
</reference>
<evidence type="ECO:0000256" key="4">
    <source>
        <dbReference type="ARBA" id="ARBA00023163"/>
    </source>
</evidence>
<dbReference type="GO" id="GO:0006355">
    <property type="term" value="P:regulation of DNA-templated transcription"/>
    <property type="evidence" value="ECO:0007669"/>
    <property type="project" value="InterPro"/>
</dbReference>
<dbReference type="PROSITE" id="PS00676">
    <property type="entry name" value="SIGMA54_INTERACT_2"/>
    <property type="match status" value="1"/>
</dbReference>
<gene>
    <name evidence="6" type="ORF">GCM10007895_22980</name>
</gene>
<evidence type="ECO:0000256" key="2">
    <source>
        <dbReference type="ARBA" id="ARBA00022840"/>
    </source>
</evidence>
<dbReference type="InterPro" id="IPR002078">
    <property type="entry name" value="Sigma_54_int"/>
</dbReference>
<dbReference type="InterPro" id="IPR003593">
    <property type="entry name" value="AAA+_ATPase"/>
</dbReference>
<dbReference type="PROSITE" id="PS50045">
    <property type="entry name" value="SIGMA54_INTERACT_4"/>
    <property type="match status" value="1"/>
</dbReference>
<evidence type="ECO:0000313" key="7">
    <source>
        <dbReference type="Proteomes" id="UP001161422"/>
    </source>
</evidence>
<dbReference type="FunFam" id="3.40.50.300:FF:000006">
    <property type="entry name" value="DNA-binding transcriptional regulator NtrC"/>
    <property type="match status" value="1"/>
</dbReference>
<organism evidence="6 7">
    <name type="scientific">Paraferrimonas sedimenticola</name>
    <dbReference type="NCBI Taxonomy" id="375674"/>
    <lineage>
        <taxon>Bacteria</taxon>
        <taxon>Pseudomonadati</taxon>
        <taxon>Pseudomonadota</taxon>
        <taxon>Gammaproteobacteria</taxon>
        <taxon>Alteromonadales</taxon>
        <taxon>Ferrimonadaceae</taxon>
        <taxon>Paraferrimonas</taxon>
    </lineage>
</organism>
<evidence type="ECO:0000313" key="6">
    <source>
        <dbReference type="EMBL" id="GLP96992.1"/>
    </source>
</evidence>
<dbReference type="SMART" id="SM00382">
    <property type="entry name" value="AAA"/>
    <property type="match status" value="1"/>
</dbReference>
<dbReference type="InterPro" id="IPR009057">
    <property type="entry name" value="Homeodomain-like_sf"/>
</dbReference>
<dbReference type="SUPFAM" id="SSF46689">
    <property type="entry name" value="Homeodomain-like"/>
    <property type="match status" value="1"/>
</dbReference>
<dbReference type="InterPro" id="IPR025943">
    <property type="entry name" value="Sigma_54_int_dom_ATP-bd_2"/>
</dbReference>
<dbReference type="InterPro" id="IPR027417">
    <property type="entry name" value="P-loop_NTPase"/>
</dbReference>
<dbReference type="Pfam" id="PF25601">
    <property type="entry name" value="AAA_lid_14"/>
    <property type="match status" value="1"/>
</dbReference>
<dbReference type="EMBL" id="BSNC01000005">
    <property type="protein sequence ID" value="GLP96992.1"/>
    <property type="molecule type" value="Genomic_DNA"/>
</dbReference>
<dbReference type="RefSeq" id="WP_095504298.1">
    <property type="nucleotide sequence ID" value="NZ_BSNC01000005.1"/>
</dbReference>
<dbReference type="CDD" id="cd00009">
    <property type="entry name" value="AAA"/>
    <property type="match status" value="1"/>
</dbReference>
<dbReference type="Pfam" id="PF02954">
    <property type="entry name" value="HTH_8"/>
    <property type="match status" value="1"/>
</dbReference>
<dbReference type="AlphaFoldDB" id="A0AA37RYA1"/>
<comment type="caution">
    <text evidence="6">The sequence shown here is derived from an EMBL/GenBank/DDBJ whole genome shotgun (WGS) entry which is preliminary data.</text>
</comment>
<dbReference type="Gene3D" id="3.40.50.300">
    <property type="entry name" value="P-loop containing nucleotide triphosphate hydrolases"/>
    <property type="match status" value="1"/>
</dbReference>
<keyword evidence="2" id="KW-0067">ATP-binding</keyword>
<name>A0AA37RYA1_9GAMM</name>
<dbReference type="Gene3D" id="1.10.10.60">
    <property type="entry name" value="Homeodomain-like"/>
    <property type="match status" value="1"/>
</dbReference>
<evidence type="ECO:0000256" key="3">
    <source>
        <dbReference type="ARBA" id="ARBA00023015"/>
    </source>
</evidence>
<keyword evidence="4" id="KW-0804">Transcription</keyword>
<accession>A0AA37RYA1</accession>
<dbReference type="InterPro" id="IPR058031">
    <property type="entry name" value="AAA_lid_NorR"/>
</dbReference>
<dbReference type="Gene3D" id="1.10.8.60">
    <property type="match status" value="1"/>
</dbReference>
<keyword evidence="3" id="KW-0805">Transcription regulation</keyword>
<keyword evidence="7" id="KW-1185">Reference proteome</keyword>
<evidence type="ECO:0000259" key="5">
    <source>
        <dbReference type="PROSITE" id="PS50045"/>
    </source>
</evidence>
<dbReference type="GO" id="GO:0005524">
    <property type="term" value="F:ATP binding"/>
    <property type="evidence" value="ECO:0007669"/>
    <property type="project" value="UniProtKB-KW"/>
</dbReference>
<sequence length="447" mass="50273">MTQKSSKLSDASYADDACAQASTQLLLSLSDPLELTGFPPNFTIETTASLDELLVRIPADRGLAILCKVTPADYLRLIDMIKQCWRKNPYVKWVALLKSGHTSMLPHMADFGYYFYDYHHEPLDWPHIKDTLGHAHGMSQLAFDQGDAPQKSSKLVPPNNEHFQRQLEKLIPIDDVVLFSGKTGTGKSHSAHQLHLLQGKNTSSFIEVNCGALTETLIQSELFGHEKGAFTGATKTHIGFIERAQGGTLFLDEISELPKHLQALLLQFLDRRSIVRVGGEKSIKINTQIMAATNVNLSQAVKKGHFREDLYYRLSIYKVECQSLAENPEMIPKWANYFMATSGAAPDQSISQNCLLWMQNYHWPGNLREMHNRIKRALVFCETGVIEVENLGVTEATLPPKKTLQQLSKTELKSVITQHQNNLSAVAKALAVSRNTLYRWLKKHELH</sequence>
<dbReference type="InterPro" id="IPR002197">
    <property type="entry name" value="HTH_Fis"/>
</dbReference>
<proteinExistence type="predicted"/>
<evidence type="ECO:0000256" key="1">
    <source>
        <dbReference type="ARBA" id="ARBA00022741"/>
    </source>
</evidence>
<feature type="domain" description="Sigma-54 factor interaction" evidence="5">
    <location>
        <begin position="165"/>
        <end position="379"/>
    </location>
</feature>